<dbReference type="InterPro" id="IPR003439">
    <property type="entry name" value="ABC_transporter-like_ATP-bd"/>
</dbReference>
<keyword evidence="3" id="KW-1185">Reference proteome</keyword>
<comment type="caution">
    <text evidence="2">The sequence shown here is derived from an EMBL/GenBank/DDBJ whole genome shotgun (WGS) entry which is preliminary data.</text>
</comment>
<dbReference type="GO" id="GO:0015421">
    <property type="term" value="F:ABC-type oligopeptide transporter activity"/>
    <property type="evidence" value="ECO:0007669"/>
    <property type="project" value="TreeGrafter"/>
</dbReference>
<dbReference type="GO" id="GO:0005743">
    <property type="term" value="C:mitochondrial inner membrane"/>
    <property type="evidence" value="ECO:0007669"/>
    <property type="project" value="TreeGrafter"/>
</dbReference>
<dbReference type="Pfam" id="PF00005">
    <property type="entry name" value="ABC_tran"/>
    <property type="match status" value="1"/>
</dbReference>
<sequence length="118" mass="12699">MGYDTLVGDKGTLISGGQKQRIAIARALIRNPRILLLDEATSALDTESEKVVQQALDAASEGRTAIIIAHRLSTVQNADIIAVIHHGRVAEQGTHQELLSLKGIYFSLVTAQMQPANN</sequence>
<dbReference type="InterPro" id="IPR039421">
    <property type="entry name" value="Type_1_exporter"/>
</dbReference>
<dbReference type="PANTHER" id="PTHR43394">
    <property type="entry name" value="ATP-DEPENDENT PERMEASE MDL1, MITOCHONDRIAL"/>
    <property type="match status" value="1"/>
</dbReference>
<dbReference type="AlphaFoldDB" id="A0A9X0CXT5"/>
<accession>A0A9X0CXT5</accession>
<feature type="domain" description="ABC transporter" evidence="1">
    <location>
        <begin position="4"/>
        <end position="42"/>
    </location>
</feature>
<protein>
    <submittedName>
        <fullName evidence="2">ABC transporter B member 11</fullName>
    </submittedName>
</protein>
<dbReference type="EMBL" id="MU826357">
    <property type="protein sequence ID" value="KAJ7379511.1"/>
    <property type="molecule type" value="Genomic_DNA"/>
</dbReference>
<dbReference type="GO" id="GO:0005524">
    <property type="term" value="F:ATP binding"/>
    <property type="evidence" value="ECO:0007669"/>
    <property type="project" value="InterPro"/>
</dbReference>
<proteinExistence type="predicted"/>
<dbReference type="PANTHER" id="PTHR43394:SF27">
    <property type="entry name" value="ATP-DEPENDENT TRANSLOCASE ABCB1-LIKE"/>
    <property type="match status" value="1"/>
</dbReference>
<name>A0A9X0CXT5_9CNID</name>
<dbReference type="OrthoDB" id="6500128at2759"/>
<dbReference type="Gene3D" id="3.40.50.300">
    <property type="entry name" value="P-loop containing nucleotide triphosphate hydrolases"/>
    <property type="match status" value="1"/>
</dbReference>
<evidence type="ECO:0000313" key="3">
    <source>
        <dbReference type="Proteomes" id="UP001163046"/>
    </source>
</evidence>
<gene>
    <name evidence="2" type="primary">ABCB11_2</name>
    <name evidence="2" type="ORF">OS493_015301</name>
</gene>
<dbReference type="Proteomes" id="UP001163046">
    <property type="component" value="Unassembled WGS sequence"/>
</dbReference>
<evidence type="ECO:0000259" key="1">
    <source>
        <dbReference type="Pfam" id="PF00005"/>
    </source>
</evidence>
<dbReference type="FunFam" id="3.40.50.300:FF:002695">
    <property type="entry name" value="ABC multidrug transporter, putative"/>
    <property type="match status" value="1"/>
</dbReference>
<dbReference type="GO" id="GO:0090374">
    <property type="term" value="P:oligopeptide export from mitochondrion"/>
    <property type="evidence" value="ECO:0007669"/>
    <property type="project" value="TreeGrafter"/>
</dbReference>
<evidence type="ECO:0000313" key="2">
    <source>
        <dbReference type="EMBL" id="KAJ7379511.1"/>
    </source>
</evidence>
<dbReference type="InterPro" id="IPR027417">
    <property type="entry name" value="P-loop_NTPase"/>
</dbReference>
<reference evidence="2" key="1">
    <citation type="submission" date="2023-01" db="EMBL/GenBank/DDBJ databases">
        <title>Genome assembly of the deep-sea coral Lophelia pertusa.</title>
        <authorList>
            <person name="Herrera S."/>
            <person name="Cordes E."/>
        </authorList>
    </citation>
    <scope>NUCLEOTIDE SEQUENCE</scope>
    <source>
        <strain evidence="2">USNM1676648</strain>
        <tissue evidence="2">Polyp</tissue>
    </source>
</reference>
<dbReference type="SUPFAM" id="SSF52540">
    <property type="entry name" value="P-loop containing nucleoside triphosphate hydrolases"/>
    <property type="match status" value="1"/>
</dbReference>
<dbReference type="GO" id="GO:0016887">
    <property type="term" value="F:ATP hydrolysis activity"/>
    <property type="evidence" value="ECO:0007669"/>
    <property type="project" value="InterPro"/>
</dbReference>
<organism evidence="2 3">
    <name type="scientific">Desmophyllum pertusum</name>
    <dbReference type="NCBI Taxonomy" id="174260"/>
    <lineage>
        <taxon>Eukaryota</taxon>
        <taxon>Metazoa</taxon>
        <taxon>Cnidaria</taxon>
        <taxon>Anthozoa</taxon>
        <taxon>Hexacorallia</taxon>
        <taxon>Scleractinia</taxon>
        <taxon>Caryophylliina</taxon>
        <taxon>Caryophylliidae</taxon>
        <taxon>Desmophyllum</taxon>
    </lineage>
</organism>